<dbReference type="GO" id="GO:0005770">
    <property type="term" value="C:late endosome"/>
    <property type="evidence" value="ECO:0007669"/>
    <property type="project" value="TreeGrafter"/>
</dbReference>
<feature type="domain" description="PXA" evidence="4">
    <location>
        <begin position="145"/>
        <end position="320"/>
    </location>
</feature>
<feature type="domain" description="RGS" evidence="2">
    <location>
        <begin position="354"/>
        <end position="486"/>
    </location>
</feature>
<dbReference type="PROSITE" id="PS51207">
    <property type="entry name" value="PXA"/>
    <property type="match status" value="1"/>
</dbReference>
<dbReference type="OrthoDB" id="5957963at2759"/>
<keyword evidence="1" id="KW-1133">Transmembrane helix</keyword>
<protein>
    <recommendedName>
        <fullName evidence="7">Sorting nexin-14-like</fullName>
    </recommendedName>
</protein>
<evidence type="ECO:0000313" key="5">
    <source>
        <dbReference type="EMBL" id="CAH0546449.1"/>
    </source>
</evidence>
<dbReference type="Gene3D" id="3.30.1520.10">
    <property type="entry name" value="Phox-like domain"/>
    <property type="match status" value="1"/>
</dbReference>
<dbReference type="PROSITE" id="PS50195">
    <property type="entry name" value="PX"/>
    <property type="match status" value="1"/>
</dbReference>
<evidence type="ECO:0000259" key="3">
    <source>
        <dbReference type="PROSITE" id="PS50195"/>
    </source>
</evidence>
<evidence type="ECO:0000259" key="2">
    <source>
        <dbReference type="PROSITE" id="PS50132"/>
    </source>
</evidence>
<dbReference type="GO" id="GO:0035091">
    <property type="term" value="F:phosphatidylinositol binding"/>
    <property type="evidence" value="ECO:0007669"/>
    <property type="project" value="InterPro"/>
</dbReference>
<dbReference type="Gene3D" id="1.10.167.10">
    <property type="entry name" value="Regulator of G-protein Signalling 4, domain 2"/>
    <property type="match status" value="1"/>
</dbReference>
<dbReference type="SMART" id="SM00312">
    <property type="entry name" value="PX"/>
    <property type="match status" value="1"/>
</dbReference>
<dbReference type="PROSITE" id="PS50132">
    <property type="entry name" value="RGS"/>
    <property type="match status" value="1"/>
</dbReference>
<name>A0A9P0AQ26_BRAAE</name>
<dbReference type="PANTHER" id="PTHR22775:SF44">
    <property type="entry name" value="SORTING NEXIN-14"/>
    <property type="match status" value="1"/>
</dbReference>
<evidence type="ECO:0000259" key="4">
    <source>
        <dbReference type="PROSITE" id="PS51207"/>
    </source>
</evidence>
<dbReference type="SUPFAM" id="SSF48097">
    <property type="entry name" value="Regulator of G-protein signaling, RGS"/>
    <property type="match status" value="1"/>
</dbReference>
<keyword evidence="6" id="KW-1185">Reference proteome</keyword>
<sequence>MNISRTTLKRQMREHNLKNKQLNVKILRSNMLLKELTNVTQKIFGSKITSGVTIFVTLLAIVLAFSSPIAAAIVYSNFILGIILCWVLLRYKSKTNVYFQRLLSFYERRSSKKVLKHSCSICDDLSCQRHQQVKSAVPWKDIYIQEDLNNAVEHFYNRIIENFITSWYGQLTSNEDFILQLRYCLRYATSSIVGRFLEIDATDIILKKLVPCAIKHIDDYIYMQQIVKLQNARFDEVAVEYLGKNLHAATVNRKYELEYLQQLVKGIMNHVLPDSYLKCKNFSILIREILAGWVFLPLMDVLADPNIHNWLVVYAANYKYKKGKRHKSSEKQLIEIMKNFGFQYNNKNSSFYMGLSKLQSNRDMFYCLMQFLKKMEHVHLLQFCLNVDEFNQLLLKPDLTKEQLEKLHTDAQKLYKEYLYKDSVNYIRCSENISNEFNSLIKEGVHNIAKLRTSTPLFMAYEHTFSVLENIWLPQFYHSSEFYSYICGSKANSTYDKTVKSLPFNFGSPVRARKYNDIPIQTSTVSKISSGFGKIKGVLKANQPIEGALYPECHNLTENGTVDDLIFNETDGIFRDLGSWRLFITDYRQSPTSKDMFFRINIVRLDNVPEGTKKQWEINRREQDFFSLKAKLIEFHGESEISDSPLPSRKSNPTIETKKEKYETFIRKLLQKPLLRGSDLLYIFLTSEEDFTELLVNSTPMGQELGNIYQSVAHKLRKEKGQNLDPFMTAFLNSTGKSSKGKFDWAEFGDDMEVLSANVNRVDPFPKTYRNHIFNDNFGINYHSLKEGSSSSLNMEGLTNSIFYLMKFIFKVPHSILQIYAMFCNSCGVLIDFVLKRYIDYKLKSSLSQTNLAHLIGLLEEVVFQQHTSPLKEELEIRKQKAFKGLEEMIHPWINKKIFKGSLSNGMLAILEILQNPHYNKHLVYNLLDIILVEMYPSLGKVCDNI</sequence>
<keyword evidence="1" id="KW-0472">Membrane</keyword>
<keyword evidence="1" id="KW-0812">Transmembrane</keyword>
<dbReference type="Pfam" id="PF00615">
    <property type="entry name" value="RGS"/>
    <property type="match status" value="1"/>
</dbReference>
<evidence type="ECO:0000313" key="6">
    <source>
        <dbReference type="Proteomes" id="UP001154078"/>
    </source>
</evidence>
<feature type="transmembrane region" description="Helical" evidence="1">
    <location>
        <begin position="72"/>
        <end position="91"/>
    </location>
</feature>
<organism evidence="5 6">
    <name type="scientific">Brassicogethes aeneus</name>
    <name type="common">Rape pollen beetle</name>
    <name type="synonym">Meligethes aeneus</name>
    <dbReference type="NCBI Taxonomy" id="1431903"/>
    <lineage>
        <taxon>Eukaryota</taxon>
        <taxon>Metazoa</taxon>
        <taxon>Ecdysozoa</taxon>
        <taxon>Arthropoda</taxon>
        <taxon>Hexapoda</taxon>
        <taxon>Insecta</taxon>
        <taxon>Pterygota</taxon>
        <taxon>Neoptera</taxon>
        <taxon>Endopterygota</taxon>
        <taxon>Coleoptera</taxon>
        <taxon>Polyphaga</taxon>
        <taxon>Cucujiformia</taxon>
        <taxon>Nitidulidae</taxon>
        <taxon>Meligethinae</taxon>
        <taxon>Brassicogethes</taxon>
    </lineage>
</organism>
<gene>
    <name evidence="5" type="ORF">MELIAE_LOCUS614</name>
</gene>
<proteinExistence type="predicted"/>
<evidence type="ECO:0000256" key="1">
    <source>
        <dbReference type="SAM" id="Phobius"/>
    </source>
</evidence>
<dbReference type="InterPro" id="IPR036871">
    <property type="entry name" value="PX_dom_sf"/>
</dbReference>
<dbReference type="InterPro" id="IPR016137">
    <property type="entry name" value="RGS"/>
</dbReference>
<dbReference type="InterPro" id="IPR044926">
    <property type="entry name" value="RGS_subdomain_2"/>
</dbReference>
<dbReference type="AlphaFoldDB" id="A0A9P0AQ26"/>
<dbReference type="Proteomes" id="UP001154078">
    <property type="component" value="Chromosome 1"/>
</dbReference>
<evidence type="ECO:0008006" key="7">
    <source>
        <dbReference type="Google" id="ProtNLM"/>
    </source>
</evidence>
<dbReference type="PANTHER" id="PTHR22775">
    <property type="entry name" value="SORTING NEXIN"/>
    <property type="match status" value="1"/>
</dbReference>
<reference evidence="5" key="1">
    <citation type="submission" date="2021-12" db="EMBL/GenBank/DDBJ databases">
        <authorList>
            <person name="King R."/>
        </authorList>
    </citation>
    <scope>NUCLEOTIDE SEQUENCE</scope>
</reference>
<feature type="transmembrane region" description="Helical" evidence="1">
    <location>
        <begin position="48"/>
        <end position="66"/>
    </location>
</feature>
<dbReference type="Pfam" id="PF02194">
    <property type="entry name" value="PXA"/>
    <property type="match status" value="1"/>
</dbReference>
<feature type="domain" description="PX" evidence="3">
    <location>
        <begin position="576"/>
        <end position="692"/>
    </location>
</feature>
<dbReference type="GO" id="GO:0097352">
    <property type="term" value="P:autophagosome maturation"/>
    <property type="evidence" value="ECO:0007669"/>
    <property type="project" value="TreeGrafter"/>
</dbReference>
<dbReference type="SMART" id="SM00313">
    <property type="entry name" value="PXA"/>
    <property type="match status" value="1"/>
</dbReference>
<accession>A0A9P0AQ26</accession>
<dbReference type="InterPro" id="IPR003114">
    <property type="entry name" value="Phox_assoc"/>
</dbReference>
<dbReference type="InterPro" id="IPR001683">
    <property type="entry name" value="PX_dom"/>
</dbReference>
<dbReference type="InterPro" id="IPR036305">
    <property type="entry name" value="RGS_sf"/>
</dbReference>
<dbReference type="SUPFAM" id="SSF64268">
    <property type="entry name" value="PX domain"/>
    <property type="match status" value="1"/>
</dbReference>
<dbReference type="Pfam" id="PF00787">
    <property type="entry name" value="PX"/>
    <property type="match status" value="1"/>
</dbReference>
<dbReference type="EMBL" id="OV121132">
    <property type="protein sequence ID" value="CAH0546449.1"/>
    <property type="molecule type" value="Genomic_DNA"/>
</dbReference>